<protein>
    <submittedName>
        <fullName evidence="2">Uncharacterized protein</fullName>
    </submittedName>
</protein>
<evidence type="ECO:0000256" key="1">
    <source>
        <dbReference type="SAM" id="MobiDB-lite"/>
    </source>
</evidence>
<proteinExistence type="predicted"/>
<evidence type="ECO:0000313" key="3">
    <source>
        <dbReference type="Proteomes" id="UP001152888"/>
    </source>
</evidence>
<gene>
    <name evidence="2" type="ORF">ACAOBT_LOCUS6312</name>
</gene>
<feature type="compositionally biased region" description="Basic and acidic residues" evidence="1">
    <location>
        <begin position="1"/>
        <end position="10"/>
    </location>
</feature>
<feature type="region of interest" description="Disordered" evidence="1">
    <location>
        <begin position="1"/>
        <end position="66"/>
    </location>
</feature>
<feature type="compositionally biased region" description="Low complexity" evidence="1">
    <location>
        <begin position="34"/>
        <end position="44"/>
    </location>
</feature>
<sequence length="83" mass="9784">MHQQRMERVQVHTPRSPVAAAMPPPRRRRRLRALLRSNNNSRPSTPSKATAKHRPRPASLRRTRDQRNWREFVLTAVSSQVQR</sequence>
<comment type="caution">
    <text evidence="2">The sequence shown here is derived from an EMBL/GenBank/DDBJ whole genome shotgun (WGS) entry which is preliminary data.</text>
</comment>
<accession>A0A9P0K2P4</accession>
<dbReference type="AlphaFoldDB" id="A0A9P0K2P4"/>
<name>A0A9P0K2P4_ACAOB</name>
<reference evidence="2" key="1">
    <citation type="submission" date="2022-03" db="EMBL/GenBank/DDBJ databases">
        <authorList>
            <person name="Sayadi A."/>
        </authorList>
    </citation>
    <scope>NUCLEOTIDE SEQUENCE</scope>
</reference>
<keyword evidence="3" id="KW-1185">Reference proteome</keyword>
<dbReference type="Proteomes" id="UP001152888">
    <property type="component" value="Unassembled WGS sequence"/>
</dbReference>
<dbReference type="EMBL" id="CAKOFQ010006725">
    <property type="protein sequence ID" value="CAH1965402.1"/>
    <property type="molecule type" value="Genomic_DNA"/>
</dbReference>
<organism evidence="2 3">
    <name type="scientific">Acanthoscelides obtectus</name>
    <name type="common">Bean weevil</name>
    <name type="synonym">Bruchus obtectus</name>
    <dbReference type="NCBI Taxonomy" id="200917"/>
    <lineage>
        <taxon>Eukaryota</taxon>
        <taxon>Metazoa</taxon>
        <taxon>Ecdysozoa</taxon>
        <taxon>Arthropoda</taxon>
        <taxon>Hexapoda</taxon>
        <taxon>Insecta</taxon>
        <taxon>Pterygota</taxon>
        <taxon>Neoptera</taxon>
        <taxon>Endopterygota</taxon>
        <taxon>Coleoptera</taxon>
        <taxon>Polyphaga</taxon>
        <taxon>Cucujiformia</taxon>
        <taxon>Chrysomeloidea</taxon>
        <taxon>Chrysomelidae</taxon>
        <taxon>Bruchinae</taxon>
        <taxon>Bruchini</taxon>
        <taxon>Acanthoscelides</taxon>
    </lineage>
</organism>
<feature type="compositionally biased region" description="Basic residues" evidence="1">
    <location>
        <begin position="50"/>
        <end position="61"/>
    </location>
</feature>
<evidence type="ECO:0000313" key="2">
    <source>
        <dbReference type="EMBL" id="CAH1965402.1"/>
    </source>
</evidence>